<keyword evidence="3" id="KW-1185">Reference proteome</keyword>
<dbReference type="AlphaFoldDB" id="A0A2R4CAV4"/>
<dbReference type="KEGG" id="masz:C9I28_14565"/>
<keyword evidence="1" id="KW-1133">Transmembrane helix</keyword>
<feature type="transmembrane region" description="Helical" evidence="1">
    <location>
        <begin position="90"/>
        <end position="110"/>
    </location>
</feature>
<gene>
    <name evidence="2" type="ORF">C9I28_14565</name>
</gene>
<dbReference type="Proteomes" id="UP000240505">
    <property type="component" value="Chromosome"/>
</dbReference>
<dbReference type="Pfam" id="PF09842">
    <property type="entry name" value="DUF2069"/>
    <property type="match status" value="1"/>
</dbReference>
<dbReference type="InterPro" id="IPR018643">
    <property type="entry name" value="DUF2069_membrane"/>
</dbReference>
<protein>
    <submittedName>
        <fullName evidence="2">DUF2069 domain-containing protein</fullName>
    </submittedName>
</protein>
<accession>A0A2R4CAV4</accession>
<feature type="transmembrane region" description="Helical" evidence="1">
    <location>
        <begin position="12"/>
        <end position="33"/>
    </location>
</feature>
<organism evidence="2 3">
    <name type="scientific">Pseudoduganella armeniaca</name>
    <dbReference type="NCBI Taxonomy" id="2072590"/>
    <lineage>
        <taxon>Bacteria</taxon>
        <taxon>Pseudomonadati</taxon>
        <taxon>Pseudomonadota</taxon>
        <taxon>Betaproteobacteria</taxon>
        <taxon>Burkholderiales</taxon>
        <taxon>Oxalobacteraceae</taxon>
        <taxon>Telluria group</taxon>
        <taxon>Pseudoduganella</taxon>
    </lineage>
</organism>
<proteinExistence type="predicted"/>
<reference evidence="2 3" key="1">
    <citation type="submission" date="2018-03" db="EMBL/GenBank/DDBJ databases">
        <title>Massilia armeniaca sp. nov., isolated from desert soil.</title>
        <authorList>
            <person name="Huang H."/>
            <person name="Ren M."/>
        </authorList>
    </citation>
    <scope>NUCLEOTIDE SEQUENCE [LARGE SCALE GENOMIC DNA]</scope>
    <source>
        <strain evidence="2 3">ZMN-3</strain>
    </source>
</reference>
<evidence type="ECO:0000313" key="3">
    <source>
        <dbReference type="Proteomes" id="UP000240505"/>
    </source>
</evidence>
<evidence type="ECO:0000256" key="1">
    <source>
        <dbReference type="SAM" id="Phobius"/>
    </source>
</evidence>
<keyword evidence="1" id="KW-0812">Transmembrane</keyword>
<name>A0A2R4CAV4_9BURK</name>
<dbReference type="EMBL" id="CP028324">
    <property type="protein sequence ID" value="AVR96759.1"/>
    <property type="molecule type" value="Genomic_DNA"/>
</dbReference>
<keyword evidence="1" id="KW-0472">Membrane</keyword>
<dbReference type="RefSeq" id="WP_107142108.1">
    <property type="nucleotide sequence ID" value="NZ_CP028324.1"/>
</dbReference>
<evidence type="ECO:0000313" key="2">
    <source>
        <dbReference type="EMBL" id="AVR96759.1"/>
    </source>
</evidence>
<feature type="transmembrane region" description="Helical" evidence="1">
    <location>
        <begin position="39"/>
        <end position="57"/>
    </location>
</feature>
<dbReference type="OrthoDB" id="9181360at2"/>
<sequence>MMPGLRQKIAWWGALLSVTLLVAWCLLWELMLAPLHPGGSWLALKAVPLVFPLIGVIKRDLYTLQWTSMMILLYFTEGVVRGWSDRTMPWLGWGEAIIVFVFFCCALLYVQPYKRAAKKAAQELLEKVTRGSNTPGGRR</sequence>
<feature type="transmembrane region" description="Helical" evidence="1">
    <location>
        <begin position="64"/>
        <end position="84"/>
    </location>
</feature>